<keyword evidence="3" id="KW-1185">Reference proteome</keyword>
<evidence type="ECO:0000259" key="1">
    <source>
        <dbReference type="PROSITE" id="PS50097"/>
    </source>
</evidence>
<evidence type="ECO:0000313" key="3">
    <source>
        <dbReference type="Proteomes" id="UP000022910"/>
    </source>
</evidence>
<dbReference type="PROSITE" id="PS50097">
    <property type="entry name" value="BTB"/>
    <property type="match status" value="1"/>
</dbReference>
<dbReference type="Pfam" id="PF00651">
    <property type="entry name" value="BTB"/>
    <property type="match status" value="1"/>
</dbReference>
<dbReference type="HOGENOM" id="CLU_021542_4_0_1"/>
<dbReference type="STRING" id="1432141.A0A015JD38"/>
<reference evidence="2 3" key="1">
    <citation type="submission" date="2014-02" db="EMBL/GenBank/DDBJ databases">
        <title>Single nucleus genome sequencing reveals high similarity among nuclei of an endomycorrhizal fungus.</title>
        <authorList>
            <person name="Lin K."/>
            <person name="Geurts R."/>
            <person name="Zhang Z."/>
            <person name="Limpens E."/>
            <person name="Saunders D.G."/>
            <person name="Mu D."/>
            <person name="Pang E."/>
            <person name="Cao H."/>
            <person name="Cha H."/>
            <person name="Lin T."/>
            <person name="Zhou Q."/>
            <person name="Shang Y."/>
            <person name="Li Y."/>
            <person name="Ivanov S."/>
            <person name="Sharma T."/>
            <person name="Velzen R.V."/>
            <person name="Ruijter N.D."/>
            <person name="Aanen D.K."/>
            <person name="Win J."/>
            <person name="Kamoun S."/>
            <person name="Bisseling T."/>
            <person name="Huang S."/>
        </authorList>
    </citation>
    <scope>NUCLEOTIDE SEQUENCE [LARGE SCALE GENOMIC DNA]</scope>
    <source>
        <strain evidence="3">DAOM197198w</strain>
    </source>
</reference>
<dbReference type="EMBL" id="JEMT01029178">
    <property type="protein sequence ID" value="EXX52854.1"/>
    <property type="molecule type" value="Genomic_DNA"/>
</dbReference>
<organism evidence="2 3">
    <name type="scientific">Rhizophagus irregularis (strain DAOM 197198w)</name>
    <name type="common">Glomus intraradices</name>
    <dbReference type="NCBI Taxonomy" id="1432141"/>
    <lineage>
        <taxon>Eukaryota</taxon>
        <taxon>Fungi</taxon>
        <taxon>Fungi incertae sedis</taxon>
        <taxon>Mucoromycota</taxon>
        <taxon>Glomeromycotina</taxon>
        <taxon>Glomeromycetes</taxon>
        <taxon>Glomerales</taxon>
        <taxon>Glomeraceae</taxon>
        <taxon>Rhizophagus</taxon>
    </lineage>
</organism>
<sequence length="147" mass="17399">MTSFFNPKFSKDFPLILNNDNYDTIIQVGENEDIKEFRAHSVILRARSPYFEGALSSSWVKKENDMIIFNKPNITPNVFEMILRYIYTGELNLEEQLSEDIFRLLIASDELLFEELISYTTILRDSTPKLAYNFYFITSFTEYFRVL</sequence>
<dbReference type="InterPro" id="IPR000210">
    <property type="entry name" value="BTB/POZ_dom"/>
</dbReference>
<dbReference type="Gene3D" id="3.30.710.10">
    <property type="entry name" value="Potassium Channel Kv1.1, Chain A"/>
    <property type="match status" value="1"/>
</dbReference>
<proteinExistence type="predicted"/>
<feature type="domain" description="BTB" evidence="1">
    <location>
        <begin position="22"/>
        <end position="95"/>
    </location>
</feature>
<name>A0A015JD38_RHIIW</name>
<dbReference type="Proteomes" id="UP000022910">
    <property type="component" value="Unassembled WGS sequence"/>
</dbReference>
<dbReference type="AlphaFoldDB" id="A0A015JD38"/>
<dbReference type="SMART" id="SM00225">
    <property type="entry name" value="BTB"/>
    <property type="match status" value="1"/>
</dbReference>
<evidence type="ECO:0000313" key="2">
    <source>
        <dbReference type="EMBL" id="EXX52854.1"/>
    </source>
</evidence>
<protein>
    <recommendedName>
        <fullName evidence="1">BTB domain-containing protein</fullName>
    </recommendedName>
</protein>
<dbReference type="PANTHER" id="PTHR24410">
    <property type="entry name" value="HL07962P-RELATED"/>
    <property type="match status" value="1"/>
</dbReference>
<comment type="caution">
    <text evidence="2">The sequence shown here is derived from an EMBL/GenBank/DDBJ whole genome shotgun (WGS) entry which is preliminary data.</text>
</comment>
<gene>
    <name evidence="2" type="ORF">RirG_249350</name>
</gene>
<dbReference type="InterPro" id="IPR011333">
    <property type="entry name" value="SKP1/BTB/POZ_sf"/>
</dbReference>
<dbReference type="InterPro" id="IPR051481">
    <property type="entry name" value="BTB-POZ/Galectin-3-binding"/>
</dbReference>
<accession>A0A015JD38</accession>
<dbReference type="PANTHER" id="PTHR24410:SF23">
    <property type="entry name" value="BTB DOMAIN-CONTAINING PROTEIN-RELATED"/>
    <property type="match status" value="1"/>
</dbReference>
<dbReference type="OrthoDB" id="408604at2759"/>
<dbReference type="SUPFAM" id="SSF54695">
    <property type="entry name" value="POZ domain"/>
    <property type="match status" value="1"/>
</dbReference>
<dbReference type="CDD" id="cd18186">
    <property type="entry name" value="BTB_POZ_ZBTB_KLHL-like"/>
    <property type="match status" value="1"/>
</dbReference>